<dbReference type="InterPro" id="IPR036322">
    <property type="entry name" value="WD40_repeat_dom_sf"/>
</dbReference>
<evidence type="ECO:0000313" key="4">
    <source>
        <dbReference type="EMBL" id="PZT48388.1"/>
    </source>
</evidence>
<dbReference type="AlphaFoldDB" id="A0A2W6MYL9"/>
<keyword evidence="1 3" id="KW-0853">WD repeat</keyword>
<dbReference type="InterPro" id="IPR015943">
    <property type="entry name" value="WD40/YVTN_repeat-like_dom_sf"/>
</dbReference>
<accession>A0A2W6MYL9</accession>
<dbReference type="OrthoDB" id="5337252at2"/>
<keyword evidence="2" id="KW-0677">Repeat</keyword>
<dbReference type="InterPro" id="IPR001680">
    <property type="entry name" value="WD40_rpt"/>
</dbReference>
<evidence type="ECO:0000256" key="1">
    <source>
        <dbReference type="ARBA" id="ARBA00022574"/>
    </source>
</evidence>
<protein>
    <submittedName>
        <fullName evidence="4">Uncharacterized protein</fullName>
    </submittedName>
</protein>
<reference evidence="4 5" key="1">
    <citation type="submission" date="2017-03" db="EMBL/GenBank/DDBJ databases">
        <title>Genomic and clinical evidence uncovers the enterohepatic species Helicobacter valdiviensis as a potential human intestinal pathogen.</title>
        <authorList>
            <person name="Fresia P."/>
            <person name="Jara R."/>
            <person name="Sierra R."/>
            <person name="Ferres I."/>
            <person name="Greif G."/>
            <person name="Iraola G."/>
            <person name="Collado L."/>
        </authorList>
    </citation>
    <scope>NUCLEOTIDE SEQUENCE [LARGE SCALE GENOMIC DNA]</scope>
    <source>
        <strain evidence="4 5">WBE14</strain>
    </source>
</reference>
<dbReference type="PANTHER" id="PTHR44019:SF8">
    <property type="entry name" value="POC1 CENTRIOLAR PROTEIN HOMOLOG"/>
    <property type="match status" value="1"/>
</dbReference>
<dbReference type="RefSeq" id="WP_111229553.1">
    <property type="nucleotide sequence ID" value="NZ_NBIU01000008.1"/>
</dbReference>
<sequence>MIKAKATLRMEGSILCIKEVENEILCIDSAFNIATIQDNKIKKSIQVAKSAVTPHRYSHIFSISPKKFLCVPILQEHKVIILGYEATKISHKATLEDHDGDIEVSAFSHDGKIFMSGGQDGRVFFYDTEDFTPLSSLMPRGDYISRIVFSKNDEFVVICGFDKFSMVFDLMRHKIAFNFVTNDVIEDACFFDNNEKLLLVCRNNSSIIFSLKEGKIISQEYLFAFWPTSIVIDEEENYAIIGTRSENIYVISLKDNAKVMEIQSEYFGIASIAFCDGQLVFGSVDGGVMVVDYNEGREELQNALAIKDYKSAREIINQNVFLSIHPLTKVFDEDWPFVLEQAIALLNLDEIDEAVELTAPFMVSESKKNEFEFYLAQKEGVKSFLECLEKKDYQKAYEMLKTTKFLLKTKAYEKLENTWNKAFIHAKKLLIENASVNQRLAEQLLAPFENTPKKELIIHLLKNCDVFEKADMLIKKQNFKEYFSLTFQFSFLRDTELYKKVLLVGEKMLVNLIELEKNFAYEEAKRIAQTLLVFPNLKRAVNERLVNIQQKEALLEAIKEKEIKKVYTLVDNNENLKSLQQFKDFTQDFLKRYEEAKPYAYLGNAQHIMVIFGEYMEVGYWVDKIASLMKIAYLKQLSRALGEIEVNWIMSIKRYYERFGKSIELVKLLSSHSAREILESFEGDGEYDGYRHYGFVENVVIYYVQKA</sequence>
<evidence type="ECO:0000256" key="2">
    <source>
        <dbReference type="ARBA" id="ARBA00022737"/>
    </source>
</evidence>
<proteinExistence type="predicted"/>
<dbReference type="EMBL" id="NBIU01000008">
    <property type="protein sequence ID" value="PZT48388.1"/>
    <property type="molecule type" value="Genomic_DNA"/>
</dbReference>
<dbReference type="PANTHER" id="PTHR44019">
    <property type="entry name" value="WD REPEAT-CONTAINING PROTEIN 55"/>
    <property type="match status" value="1"/>
</dbReference>
<dbReference type="Proteomes" id="UP000249746">
    <property type="component" value="Unassembled WGS sequence"/>
</dbReference>
<keyword evidence="5" id="KW-1185">Reference proteome</keyword>
<dbReference type="InterPro" id="IPR050505">
    <property type="entry name" value="WDR55/POC1"/>
</dbReference>
<dbReference type="Pfam" id="PF00400">
    <property type="entry name" value="WD40"/>
    <property type="match status" value="1"/>
</dbReference>
<evidence type="ECO:0000256" key="3">
    <source>
        <dbReference type="PROSITE-ProRule" id="PRU00221"/>
    </source>
</evidence>
<comment type="caution">
    <text evidence="4">The sequence shown here is derived from an EMBL/GenBank/DDBJ whole genome shotgun (WGS) entry which is preliminary data.</text>
</comment>
<organism evidence="4 5">
    <name type="scientific">Helicobacter valdiviensis</name>
    <dbReference type="NCBI Taxonomy" id="1458358"/>
    <lineage>
        <taxon>Bacteria</taxon>
        <taxon>Pseudomonadati</taxon>
        <taxon>Campylobacterota</taxon>
        <taxon>Epsilonproteobacteria</taxon>
        <taxon>Campylobacterales</taxon>
        <taxon>Helicobacteraceae</taxon>
        <taxon>Helicobacter</taxon>
    </lineage>
</organism>
<evidence type="ECO:0000313" key="5">
    <source>
        <dbReference type="Proteomes" id="UP000249746"/>
    </source>
</evidence>
<feature type="repeat" description="WD" evidence="3">
    <location>
        <begin position="95"/>
        <end position="136"/>
    </location>
</feature>
<dbReference type="Gene3D" id="2.130.10.10">
    <property type="entry name" value="YVTN repeat-like/Quinoprotein amine dehydrogenase"/>
    <property type="match status" value="1"/>
</dbReference>
<dbReference type="SUPFAM" id="SSF50978">
    <property type="entry name" value="WD40 repeat-like"/>
    <property type="match status" value="1"/>
</dbReference>
<name>A0A2W6MYL9_9HELI</name>
<gene>
    <name evidence="4" type="ORF">B6S12_04130</name>
</gene>
<dbReference type="SMART" id="SM00320">
    <property type="entry name" value="WD40"/>
    <property type="match status" value="3"/>
</dbReference>
<dbReference type="PROSITE" id="PS50082">
    <property type="entry name" value="WD_REPEATS_2"/>
    <property type="match status" value="1"/>
</dbReference>